<accession>A0A8J3THX0</accession>
<name>A0A8J3THX0_9ACTN</name>
<dbReference type="PANTHER" id="PTHR33169">
    <property type="entry name" value="PADR-FAMILY TRANSCRIPTIONAL REGULATOR"/>
    <property type="match status" value="1"/>
</dbReference>
<evidence type="ECO:0000256" key="1">
    <source>
        <dbReference type="SAM" id="MobiDB-lite"/>
    </source>
</evidence>
<dbReference type="PANTHER" id="PTHR33169:SF14">
    <property type="entry name" value="TRANSCRIPTIONAL REGULATOR RV3488"/>
    <property type="match status" value="1"/>
</dbReference>
<protein>
    <submittedName>
        <fullName evidence="3">Transcriptional regulator</fullName>
    </submittedName>
</protein>
<feature type="region of interest" description="Disordered" evidence="1">
    <location>
        <begin position="77"/>
        <end position="105"/>
    </location>
</feature>
<proteinExistence type="predicted"/>
<dbReference type="Gene3D" id="1.10.10.10">
    <property type="entry name" value="Winged helix-like DNA-binding domain superfamily/Winged helix DNA-binding domain"/>
    <property type="match status" value="1"/>
</dbReference>
<dbReference type="EMBL" id="BOOO01000001">
    <property type="protein sequence ID" value="GII26559.1"/>
    <property type="molecule type" value="Genomic_DNA"/>
</dbReference>
<dbReference type="RefSeq" id="WP_239113396.1">
    <property type="nucleotide sequence ID" value="NZ_BOOO01000001.1"/>
</dbReference>
<dbReference type="InterPro" id="IPR036388">
    <property type="entry name" value="WH-like_DNA-bd_sf"/>
</dbReference>
<dbReference type="AlphaFoldDB" id="A0A8J3THX0"/>
<feature type="compositionally biased region" description="Basic and acidic residues" evidence="1">
    <location>
        <begin position="77"/>
        <end position="91"/>
    </location>
</feature>
<evidence type="ECO:0000259" key="2">
    <source>
        <dbReference type="Pfam" id="PF03551"/>
    </source>
</evidence>
<dbReference type="Pfam" id="PF03551">
    <property type="entry name" value="PadR"/>
    <property type="match status" value="1"/>
</dbReference>
<gene>
    <name evidence="3" type="ORF">Pmi06nite_00010</name>
</gene>
<dbReference type="Proteomes" id="UP000650628">
    <property type="component" value="Unassembled WGS sequence"/>
</dbReference>
<sequence length="105" mass="12046">MTRPTLDVIKVFLAEPDRELYGLELRAETGLANGTLYPRLAQLEGYGWLESRWEYAESDERAGRPPRRYYRLTREGAVRAREEAERADRVHQSGGLRTRPGLQGA</sequence>
<dbReference type="InterPro" id="IPR005149">
    <property type="entry name" value="Tscrpt_reg_PadR_N"/>
</dbReference>
<organism evidence="3 4">
    <name type="scientific">Planotetraspora mira</name>
    <dbReference type="NCBI Taxonomy" id="58121"/>
    <lineage>
        <taxon>Bacteria</taxon>
        <taxon>Bacillati</taxon>
        <taxon>Actinomycetota</taxon>
        <taxon>Actinomycetes</taxon>
        <taxon>Streptosporangiales</taxon>
        <taxon>Streptosporangiaceae</taxon>
        <taxon>Planotetraspora</taxon>
    </lineage>
</organism>
<dbReference type="InterPro" id="IPR052509">
    <property type="entry name" value="Metal_resp_DNA-bind_regulator"/>
</dbReference>
<dbReference type="SUPFAM" id="SSF46785">
    <property type="entry name" value="Winged helix' DNA-binding domain"/>
    <property type="match status" value="1"/>
</dbReference>
<feature type="domain" description="Transcription regulator PadR N-terminal" evidence="2">
    <location>
        <begin position="22"/>
        <end position="80"/>
    </location>
</feature>
<evidence type="ECO:0000313" key="4">
    <source>
        <dbReference type="Proteomes" id="UP000650628"/>
    </source>
</evidence>
<reference evidence="3 4" key="1">
    <citation type="submission" date="2021-01" db="EMBL/GenBank/DDBJ databases">
        <title>Whole genome shotgun sequence of Planotetraspora mira NBRC 15435.</title>
        <authorList>
            <person name="Komaki H."/>
            <person name="Tamura T."/>
        </authorList>
    </citation>
    <scope>NUCLEOTIDE SEQUENCE [LARGE SCALE GENOMIC DNA]</scope>
    <source>
        <strain evidence="3 4">NBRC 15435</strain>
    </source>
</reference>
<evidence type="ECO:0000313" key="3">
    <source>
        <dbReference type="EMBL" id="GII26559.1"/>
    </source>
</evidence>
<dbReference type="InterPro" id="IPR036390">
    <property type="entry name" value="WH_DNA-bd_sf"/>
</dbReference>
<keyword evidence="4" id="KW-1185">Reference proteome</keyword>
<comment type="caution">
    <text evidence="3">The sequence shown here is derived from an EMBL/GenBank/DDBJ whole genome shotgun (WGS) entry which is preliminary data.</text>
</comment>